<dbReference type="InterPro" id="IPR005479">
    <property type="entry name" value="CPAse_ATP-bd"/>
</dbReference>
<evidence type="ECO:0000256" key="2">
    <source>
        <dbReference type="ARBA" id="ARBA00022741"/>
    </source>
</evidence>
<feature type="non-terminal residue" evidence="5">
    <location>
        <position position="1"/>
    </location>
</feature>
<keyword evidence="3" id="KW-0067">ATP-binding</keyword>
<keyword evidence="2" id="KW-0547">Nucleotide-binding</keyword>
<comment type="caution">
    <text evidence="5">The sequence shown here is derived from an EMBL/GenBank/DDBJ whole genome shotgun (WGS) entry which is preliminary data.</text>
</comment>
<dbReference type="Gene3D" id="3.30.470.20">
    <property type="entry name" value="ATP-grasp fold, B domain"/>
    <property type="match status" value="1"/>
</dbReference>
<dbReference type="PROSITE" id="PS00866">
    <property type="entry name" value="CPSASE_1"/>
    <property type="match status" value="1"/>
</dbReference>
<evidence type="ECO:0000256" key="1">
    <source>
        <dbReference type="ARBA" id="ARBA00022598"/>
    </source>
</evidence>
<gene>
    <name evidence="5" type="ORF">S03H2_72349</name>
</gene>
<reference evidence="5" key="1">
    <citation type="journal article" date="2014" name="Front. Microbiol.">
        <title>High frequency of phylogenetically diverse reductive dehalogenase-homologous genes in deep subseafloor sedimentary metagenomes.</title>
        <authorList>
            <person name="Kawai M."/>
            <person name="Futagami T."/>
            <person name="Toyoda A."/>
            <person name="Takaki Y."/>
            <person name="Nishi S."/>
            <person name="Hori S."/>
            <person name="Arai W."/>
            <person name="Tsubouchi T."/>
            <person name="Morono Y."/>
            <person name="Uchiyama I."/>
            <person name="Ito T."/>
            <person name="Fujiyama A."/>
            <person name="Inagaki F."/>
            <person name="Takami H."/>
        </authorList>
    </citation>
    <scope>NUCLEOTIDE SEQUENCE</scope>
    <source>
        <strain evidence="5">Expedition CK06-06</strain>
    </source>
</reference>
<evidence type="ECO:0000313" key="5">
    <source>
        <dbReference type="EMBL" id="GAH99723.1"/>
    </source>
</evidence>
<dbReference type="EMBL" id="BARU01048860">
    <property type="protein sequence ID" value="GAH99723.1"/>
    <property type="molecule type" value="Genomic_DNA"/>
</dbReference>
<dbReference type="Pfam" id="PF02786">
    <property type="entry name" value="CPSase_L_D2"/>
    <property type="match status" value="1"/>
</dbReference>
<dbReference type="GO" id="GO:0004088">
    <property type="term" value="F:carbamoyl-phosphate synthase (glutamine-hydrolyzing) activity"/>
    <property type="evidence" value="ECO:0007669"/>
    <property type="project" value="TreeGrafter"/>
</dbReference>
<evidence type="ECO:0000256" key="3">
    <source>
        <dbReference type="ARBA" id="ARBA00022840"/>
    </source>
</evidence>
<protein>
    <recommendedName>
        <fullName evidence="4">Carbamoyl phosphate synthase ATP-binding domain-containing protein</fullName>
    </recommendedName>
</protein>
<feature type="domain" description="Carbamoyl phosphate synthase ATP-binding" evidence="4">
    <location>
        <begin position="6"/>
        <end position="20"/>
    </location>
</feature>
<dbReference type="SUPFAM" id="SSF56059">
    <property type="entry name" value="Glutathione synthetase ATP-binding domain-like"/>
    <property type="match status" value="1"/>
</dbReference>
<dbReference type="PANTHER" id="PTHR11405">
    <property type="entry name" value="CARBAMOYLTRANSFERASE FAMILY MEMBER"/>
    <property type="match status" value="1"/>
</dbReference>
<dbReference type="PANTHER" id="PTHR11405:SF53">
    <property type="entry name" value="CARBAMOYL-PHOSPHATE SYNTHASE [AMMONIA], MITOCHONDRIAL"/>
    <property type="match status" value="1"/>
</dbReference>
<proteinExistence type="predicted"/>
<organism evidence="5">
    <name type="scientific">marine sediment metagenome</name>
    <dbReference type="NCBI Taxonomy" id="412755"/>
    <lineage>
        <taxon>unclassified sequences</taxon>
        <taxon>metagenomes</taxon>
        <taxon>ecological metagenomes</taxon>
    </lineage>
</organism>
<accession>X1M011</accession>
<dbReference type="GO" id="GO:0005737">
    <property type="term" value="C:cytoplasm"/>
    <property type="evidence" value="ECO:0007669"/>
    <property type="project" value="TreeGrafter"/>
</dbReference>
<sequence length="62" mass="6822">VDKIGFPVLIRPSYVLSGAAMNVVSNKDELDHFLTLASNVSKQYPVVVSEFIENAKEIEIDA</sequence>
<evidence type="ECO:0000259" key="4">
    <source>
        <dbReference type="PROSITE" id="PS00866"/>
    </source>
</evidence>
<name>X1M011_9ZZZZ</name>
<dbReference type="AlphaFoldDB" id="X1M011"/>
<dbReference type="GO" id="GO:0006541">
    <property type="term" value="P:glutamine metabolic process"/>
    <property type="evidence" value="ECO:0007669"/>
    <property type="project" value="TreeGrafter"/>
</dbReference>
<dbReference type="GO" id="GO:0005524">
    <property type="term" value="F:ATP binding"/>
    <property type="evidence" value="ECO:0007669"/>
    <property type="project" value="UniProtKB-KW"/>
</dbReference>
<keyword evidence="1" id="KW-0436">Ligase</keyword>
<feature type="non-terminal residue" evidence="5">
    <location>
        <position position="62"/>
    </location>
</feature>